<dbReference type="Proteomes" id="UP001147653">
    <property type="component" value="Unassembled WGS sequence"/>
</dbReference>
<gene>
    <name evidence="3" type="ORF">OJ997_25505</name>
</gene>
<evidence type="ECO:0000313" key="3">
    <source>
        <dbReference type="EMBL" id="MDA0183691.1"/>
    </source>
</evidence>
<dbReference type="Gene3D" id="3.60.20.10">
    <property type="entry name" value="Glutamine Phosphoribosylpyrophosphate, subunit 1, domain 1"/>
    <property type="match status" value="1"/>
</dbReference>
<evidence type="ECO:0000256" key="1">
    <source>
        <dbReference type="ARBA" id="ARBA00022962"/>
    </source>
</evidence>
<feature type="domain" description="Glutamine amidotransferase type-2" evidence="2">
    <location>
        <begin position="2"/>
        <end position="266"/>
    </location>
</feature>
<dbReference type="SUPFAM" id="SSF56235">
    <property type="entry name" value="N-terminal nucleophile aminohydrolases (Ntn hydrolases)"/>
    <property type="match status" value="1"/>
</dbReference>
<keyword evidence="1 3" id="KW-0315">Glutamine amidotransferase</keyword>
<dbReference type="RefSeq" id="WP_270028105.1">
    <property type="nucleotide sequence ID" value="NZ_JAPDDP010000058.1"/>
</dbReference>
<dbReference type="InterPro" id="IPR029055">
    <property type="entry name" value="Ntn_hydrolases_N"/>
</dbReference>
<dbReference type="PANTHER" id="PTHR43187:SF1">
    <property type="entry name" value="GLUTAMINE AMIDOTRANSFERASE DUG3-RELATED"/>
    <property type="match status" value="1"/>
</dbReference>
<dbReference type="InterPro" id="IPR017932">
    <property type="entry name" value="GATase_2_dom"/>
</dbReference>
<keyword evidence="4" id="KW-1185">Reference proteome</keyword>
<name>A0A9X3NCS0_9ACTN</name>
<protein>
    <submittedName>
        <fullName evidence="3">Class II glutamine amidotransferase</fullName>
    </submittedName>
</protein>
<sequence>MCRWNAYFGQPLAIEELLFKTKHSLIDQSLHSTRGVETTNGDGFGIGWYPADGGAPRRYRSLNPMWSDQNLQDLAAEIRSPLFLAHIRATTGTPVQQVNSHPFKHGKWLFVHNGVITDFHTTRRELLLAVDPTLFEGIHGSTDSETLFYLALTFGLETDPLGAVERAVGFVEQVGHAHGIEHPIQMTLGISDGERLYAIRYSSLGQSRTLYVSCDAAAVRALYPDNARFQHLTDEDRIVVSEPLNEDLPGVWQEVPEATALIIQPGADEQVPFSPVAASLAHAGPSH</sequence>
<dbReference type="PANTHER" id="PTHR43187">
    <property type="entry name" value="GLUTAMINE AMIDOTRANSFERASE DUG3-RELATED"/>
    <property type="match status" value="1"/>
</dbReference>
<reference evidence="3" key="1">
    <citation type="submission" date="2022-10" db="EMBL/GenBank/DDBJ databases">
        <title>The WGS of Solirubrobacter phytolaccae KCTC 29190.</title>
        <authorList>
            <person name="Jiang Z."/>
        </authorList>
    </citation>
    <scope>NUCLEOTIDE SEQUENCE</scope>
    <source>
        <strain evidence="3">KCTC 29190</strain>
    </source>
</reference>
<dbReference type="AlphaFoldDB" id="A0A9X3NCS0"/>
<dbReference type="Pfam" id="PF13230">
    <property type="entry name" value="GATase_4"/>
    <property type="match status" value="1"/>
</dbReference>
<accession>A0A9X3NCS0</accession>
<dbReference type="CDD" id="cd01908">
    <property type="entry name" value="YafJ"/>
    <property type="match status" value="1"/>
</dbReference>
<comment type="caution">
    <text evidence="3">The sequence shown here is derived from an EMBL/GenBank/DDBJ whole genome shotgun (WGS) entry which is preliminary data.</text>
</comment>
<dbReference type="InterPro" id="IPR052373">
    <property type="entry name" value="Gamma-glu_amide_hydrolase"/>
</dbReference>
<evidence type="ECO:0000313" key="4">
    <source>
        <dbReference type="Proteomes" id="UP001147653"/>
    </source>
</evidence>
<proteinExistence type="predicted"/>
<dbReference type="EMBL" id="JAPDDP010000058">
    <property type="protein sequence ID" value="MDA0183691.1"/>
    <property type="molecule type" value="Genomic_DNA"/>
</dbReference>
<dbReference type="PROSITE" id="PS51278">
    <property type="entry name" value="GATASE_TYPE_2"/>
    <property type="match status" value="1"/>
</dbReference>
<dbReference type="InterPro" id="IPR026869">
    <property type="entry name" value="EgtC-like"/>
</dbReference>
<organism evidence="3 4">
    <name type="scientific">Solirubrobacter phytolaccae</name>
    <dbReference type="NCBI Taxonomy" id="1404360"/>
    <lineage>
        <taxon>Bacteria</taxon>
        <taxon>Bacillati</taxon>
        <taxon>Actinomycetota</taxon>
        <taxon>Thermoleophilia</taxon>
        <taxon>Solirubrobacterales</taxon>
        <taxon>Solirubrobacteraceae</taxon>
        <taxon>Solirubrobacter</taxon>
    </lineage>
</organism>
<evidence type="ECO:0000259" key="2">
    <source>
        <dbReference type="PROSITE" id="PS51278"/>
    </source>
</evidence>